<reference evidence="1" key="1">
    <citation type="submission" date="2013-04" db="EMBL/GenBank/DDBJ databases">
        <title>Comparative Genomics of Relapsing Fever Spirochetes.</title>
        <authorList>
            <person name="Schwan T.G."/>
            <person name="Raffel S.J."/>
            <person name="Porcella S.F."/>
            <person name="Martens C.A."/>
            <person name="Bruno D.P."/>
            <person name="Ricklefs S.M."/>
            <person name="Barbian K.B."/>
        </authorList>
    </citation>
    <scope>NUCLEOTIDE SEQUENCE [LARGE SCALE GENOMIC DNA]</scope>
    <source>
        <strain evidence="1">Co53</strain>
    </source>
</reference>
<dbReference type="NCBIfam" id="NF045581">
    <property type="entry name" value="PG0541_fam"/>
    <property type="match status" value="1"/>
</dbReference>
<evidence type="ECO:0000313" key="1">
    <source>
        <dbReference type="EMBL" id="AHH10295.1"/>
    </source>
</evidence>
<protein>
    <submittedName>
        <fullName evidence="1">Uncharacterized protein</fullName>
    </submittedName>
</protein>
<dbReference type="eggNOG" id="ENOG50334VX">
    <property type="taxonomic scope" value="Bacteria"/>
</dbReference>
<sequence length="104" mass="12067">MRLTGGCVYRAEVISNLSLELDLHEHISRIEKDLGEYIYYSKIYNVKGKGRKGEKQGNAIWPEENFILIIYTNNLVVIERLRSAIESLEQEYPTEGIRFFVIGN</sequence>
<dbReference type="Proteomes" id="UP000019330">
    <property type="component" value="Chromosome"/>
</dbReference>
<accession>W5STN7</accession>
<organism evidence="1 2">
    <name type="scientific">Borrelia coriaceae ATCC 43381</name>
    <dbReference type="NCBI Taxonomy" id="1408429"/>
    <lineage>
        <taxon>Bacteria</taxon>
        <taxon>Pseudomonadati</taxon>
        <taxon>Spirochaetota</taxon>
        <taxon>Spirochaetia</taxon>
        <taxon>Spirochaetales</taxon>
        <taxon>Borreliaceae</taxon>
        <taxon>Borrelia</taxon>
    </lineage>
</organism>
<dbReference type="Gene3D" id="3.30.70.120">
    <property type="match status" value="1"/>
</dbReference>
<keyword evidence="2" id="KW-1185">Reference proteome</keyword>
<gene>
    <name evidence="1" type="ORF">BCO_0101200</name>
</gene>
<dbReference type="InterPro" id="IPR015867">
    <property type="entry name" value="N-reg_PII/ATP_PRibTrfase_C"/>
</dbReference>
<proteinExistence type="predicted"/>
<name>W5STN7_9SPIR</name>
<dbReference type="AlphaFoldDB" id="W5STN7"/>
<dbReference type="PATRIC" id="fig|1313292.3.peg.138"/>
<evidence type="ECO:0000313" key="2">
    <source>
        <dbReference type="Proteomes" id="UP000019330"/>
    </source>
</evidence>
<dbReference type="EMBL" id="CP005745">
    <property type="protein sequence ID" value="AHH10295.1"/>
    <property type="molecule type" value="Genomic_DNA"/>
</dbReference>
<dbReference type="HOGENOM" id="CLU_159798_0_0_12"/>
<dbReference type="STRING" id="1313292.BCO_0101200"/>